<keyword evidence="4" id="KW-1185">Reference proteome</keyword>
<comment type="caution">
    <text evidence="3">The sequence shown here is derived from an EMBL/GenBank/DDBJ whole genome shotgun (WGS) entry which is preliminary data.</text>
</comment>
<dbReference type="Proteomes" id="UP000670527">
    <property type="component" value="Unassembled WGS sequence"/>
</dbReference>
<protein>
    <submittedName>
        <fullName evidence="3">Uncharacterized protein</fullName>
    </submittedName>
</protein>
<evidence type="ECO:0000313" key="3">
    <source>
        <dbReference type="EMBL" id="MBO3272036.1"/>
    </source>
</evidence>
<feature type="chain" id="PRO_5047290356" evidence="2">
    <location>
        <begin position="23"/>
        <end position="86"/>
    </location>
</feature>
<evidence type="ECO:0000256" key="1">
    <source>
        <dbReference type="SAM" id="MobiDB-lite"/>
    </source>
</evidence>
<sequence>MKPTPMFLLGMMLVALSGPASAQTTPTPAPNALPEKRVPPPKRAAAPPRTTSVSAVKLDTTAFRRAGRPADGILLRARDIPSKKKN</sequence>
<reference evidence="3 4" key="1">
    <citation type="submission" date="2021-03" db="EMBL/GenBank/DDBJ databases">
        <authorList>
            <person name="Kim M.K."/>
        </authorList>
    </citation>
    <scope>NUCLEOTIDE SEQUENCE [LARGE SCALE GENOMIC DNA]</scope>
    <source>
        <strain evidence="3 4">BT507</strain>
    </source>
</reference>
<evidence type="ECO:0000256" key="2">
    <source>
        <dbReference type="SAM" id="SignalP"/>
    </source>
</evidence>
<organism evidence="3 4">
    <name type="scientific">Hymenobacter defluvii</name>
    <dbReference type="NCBI Taxonomy" id="2054411"/>
    <lineage>
        <taxon>Bacteria</taxon>
        <taxon>Pseudomonadati</taxon>
        <taxon>Bacteroidota</taxon>
        <taxon>Cytophagia</taxon>
        <taxon>Cytophagales</taxon>
        <taxon>Hymenobacteraceae</taxon>
        <taxon>Hymenobacter</taxon>
    </lineage>
</organism>
<proteinExistence type="predicted"/>
<gene>
    <name evidence="3" type="ORF">J4D97_15355</name>
</gene>
<accession>A0ABS3TEE6</accession>
<feature type="region of interest" description="Disordered" evidence="1">
    <location>
        <begin position="19"/>
        <end position="52"/>
    </location>
</feature>
<name>A0ABS3TEE6_9BACT</name>
<dbReference type="EMBL" id="JAGETX010000009">
    <property type="protein sequence ID" value="MBO3272036.1"/>
    <property type="molecule type" value="Genomic_DNA"/>
</dbReference>
<feature type="signal peptide" evidence="2">
    <location>
        <begin position="1"/>
        <end position="22"/>
    </location>
</feature>
<feature type="compositionally biased region" description="Low complexity" evidence="1">
    <location>
        <begin position="19"/>
        <end position="33"/>
    </location>
</feature>
<keyword evidence="2" id="KW-0732">Signal</keyword>
<evidence type="ECO:0000313" key="4">
    <source>
        <dbReference type="Proteomes" id="UP000670527"/>
    </source>
</evidence>
<dbReference type="RefSeq" id="WP_208308313.1">
    <property type="nucleotide sequence ID" value="NZ_JAGETX010000009.1"/>
</dbReference>